<dbReference type="InterPro" id="IPR011009">
    <property type="entry name" value="Kinase-like_dom_sf"/>
</dbReference>
<keyword evidence="10" id="KW-0832">Ubl conjugation</keyword>
<dbReference type="FunFam" id="3.30.200.20:FF:000042">
    <property type="entry name" value="Aurora kinase A"/>
    <property type="match status" value="1"/>
</dbReference>
<keyword evidence="4" id="KW-0963">Cytoplasm</keyword>
<organism evidence="22 23">
    <name type="scientific">Trichogramma kaykai</name>
    <dbReference type="NCBI Taxonomy" id="54128"/>
    <lineage>
        <taxon>Eukaryota</taxon>
        <taxon>Metazoa</taxon>
        <taxon>Ecdysozoa</taxon>
        <taxon>Arthropoda</taxon>
        <taxon>Hexapoda</taxon>
        <taxon>Insecta</taxon>
        <taxon>Pterygota</taxon>
        <taxon>Neoptera</taxon>
        <taxon>Endopterygota</taxon>
        <taxon>Hymenoptera</taxon>
        <taxon>Apocrita</taxon>
        <taxon>Proctotrupomorpha</taxon>
        <taxon>Chalcidoidea</taxon>
        <taxon>Trichogrammatidae</taxon>
        <taxon>Trichogramma</taxon>
    </lineage>
</organism>
<keyword evidence="8" id="KW-0418">Kinase</keyword>
<dbReference type="GO" id="GO:0004674">
    <property type="term" value="F:protein serine/threonine kinase activity"/>
    <property type="evidence" value="ECO:0007669"/>
    <property type="project" value="UniProtKB-KW"/>
</dbReference>
<dbReference type="InterPro" id="IPR033698">
    <property type="entry name" value="POLO_box_Plk4_2"/>
</dbReference>
<evidence type="ECO:0000256" key="14">
    <source>
        <dbReference type="ARBA" id="ARBA00030924"/>
    </source>
</evidence>
<comment type="subcellular location">
    <subcellularLocation>
        <location evidence="1">Cytoplasm</location>
        <location evidence="1">Cytoskeleton</location>
        <location evidence="1">Microtubule organizing center</location>
        <location evidence="1">Centrosome</location>
        <location evidence="1">Centriole</location>
    </subcellularLocation>
</comment>
<dbReference type="EC" id="2.7.11.21" evidence="2"/>
<evidence type="ECO:0000313" key="22">
    <source>
        <dbReference type="EMBL" id="KAL3389427.1"/>
    </source>
</evidence>
<evidence type="ECO:0000259" key="21">
    <source>
        <dbReference type="PROSITE" id="PS51985"/>
    </source>
</evidence>
<dbReference type="CDD" id="cd13115">
    <property type="entry name" value="POLO_box_Plk4_2"/>
    <property type="match status" value="1"/>
</dbReference>
<comment type="catalytic activity">
    <reaction evidence="16">
        <text>L-seryl-[protein] + ATP = O-phospho-L-seryl-[protein] + ADP + H(+)</text>
        <dbReference type="Rhea" id="RHEA:17989"/>
        <dbReference type="Rhea" id="RHEA-COMP:9863"/>
        <dbReference type="Rhea" id="RHEA-COMP:11604"/>
        <dbReference type="ChEBI" id="CHEBI:15378"/>
        <dbReference type="ChEBI" id="CHEBI:29999"/>
        <dbReference type="ChEBI" id="CHEBI:30616"/>
        <dbReference type="ChEBI" id="CHEBI:83421"/>
        <dbReference type="ChEBI" id="CHEBI:456216"/>
        <dbReference type="EC" id="2.7.11.21"/>
    </reaction>
</comment>
<dbReference type="InterPro" id="IPR047108">
    <property type="entry name" value="Plk4-like_POLO_box_2_sf"/>
</dbReference>
<feature type="domain" description="Cryptic POLO box 1 (CPB1)" evidence="20">
    <location>
        <begin position="646"/>
        <end position="759"/>
    </location>
</feature>
<dbReference type="FunFam" id="1.10.510.10:FF:000576">
    <property type="entry name" value="Serine/threonine-protein kinase PLK4"/>
    <property type="match status" value="1"/>
</dbReference>
<dbReference type="InterPro" id="IPR000719">
    <property type="entry name" value="Prot_kinase_dom"/>
</dbReference>
<comment type="caution">
    <text evidence="22">The sequence shown here is derived from an EMBL/GenBank/DDBJ whole genome shotgun (WGS) entry which is preliminary data.</text>
</comment>
<dbReference type="SUPFAM" id="SSF56112">
    <property type="entry name" value="Protein kinase-like (PK-like)"/>
    <property type="match status" value="1"/>
</dbReference>
<dbReference type="InterPro" id="IPR036947">
    <property type="entry name" value="POLO_box_dom_sf"/>
</dbReference>
<evidence type="ECO:0000256" key="7">
    <source>
        <dbReference type="ARBA" id="ARBA00022741"/>
    </source>
</evidence>
<feature type="compositionally biased region" description="Basic and acidic residues" evidence="18">
    <location>
        <begin position="614"/>
        <end position="626"/>
    </location>
</feature>
<feature type="domain" description="Protein kinase" evidence="19">
    <location>
        <begin position="15"/>
        <end position="267"/>
    </location>
</feature>
<evidence type="ECO:0000256" key="6">
    <source>
        <dbReference type="ARBA" id="ARBA00022679"/>
    </source>
</evidence>
<keyword evidence="9 17" id="KW-0067">ATP-binding</keyword>
<evidence type="ECO:0000256" key="13">
    <source>
        <dbReference type="ARBA" id="ARBA00030429"/>
    </source>
</evidence>
<sequence length="1012" mass="112965">MPAYSSGFGTSIEDYQLFNLLGKGGFACVYRAKCRRTGIDVAIKMIDKGLMQAAGMVGRVQQEIKIHQRLKNPSVLDFYTCFEDKNYVYIVLELCHNGELQRYLKEQGPLSEQEAGRIIQQVVQGLLYLHSFQILHRDMSLSNLLLTKDMQVKIADFGLATQLSSPDEKHFTMCGTPNFIAPEVATRSSHGLETDVWSLGCMLYTLLVGTPPFDSNAVQSTLTRVVMADYKMPSHLSENAKNLIDRLLKKNPIDRIRLRDILKHPFITSIDKHGTNNKIGYGRFSGDNIDSGLGRTLSSNGHTRIRSRSEERSGAPVAYNGCSTRSDPTIDPIPSLHKSQSMRRSDYNRDNNTDSILSGINLPQQSGRSNSQILLSECEPPIRPTPVQRYDDYYDNNYTGEENLPSARLRSSYEDYKGRINNEPLYGINGVRSEVYNSGHITRNHSSYSGNSGHSGHSGYSGHNVEHNAGHYSSGARNVNHSGGLSGNYAANHNENYHDQNGHYMKENRIQNNVLEGYTNVLDGHGNAHREPFKNHEFRHTNERSSRSYERCNGHDSGYNRGISGHGSDHNRVKSSSNGIRIGTNSDERITGPNKAQREELYGGNSGGSNDSNGENHRRAPSRDRNGNSSSSKPKDNPIVSDEVASNKMKVPPLSTIRLQPTRHKTKSAILTILSSGEVVAEFLKKKNNLERIGEVWRVSGDGLRIIHYKPQEVVEPSQQPLPLPTRGADSMFSYENLPAKHQRKYDYAAEFVKLVRSQTPKITLYTSKAKCLYMENGPQPNCDTIFYDSIKVSQSKGIIKVKDKLGLTFSEAELPTELEEYYDHYIECYKRCQLLEASLTSLETATSQSFFPAIIGRKPVAPLNDSAAPLLGKENILRDPSIRPAIQQMPSFDATCSMVSTTLNVPAKNRHSNHFLESKPVKVDVPGIGTGVQMPSGDIRIDYKDGSVLTVITKKNGDGILFESSDGSIIHYNPRKDPKEMPDIVKKKLSQVPIVVQYLVEPIRPTPRSIR</sequence>
<evidence type="ECO:0000256" key="3">
    <source>
        <dbReference type="ARBA" id="ARBA00020245"/>
    </source>
</evidence>
<dbReference type="Gene3D" id="3.30.1120.130">
    <property type="match status" value="1"/>
</dbReference>
<dbReference type="PROSITE" id="PS00107">
    <property type="entry name" value="PROTEIN_KINASE_ATP"/>
    <property type="match status" value="1"/>
</dbReference>
<feature type="compositionally biased region" description="Basic and acidic residues" evidence="18">
    <location>
        <begin position="586"/>
        <end position="601"/>
    </location>
</feature>
<dbReference type="PROSITE" id="PS51985">
    <property type="entry name" value="CPB2"/>
    <property type="match status" value="1"/>
</dbReference>
<dbReference type="EMBL" id="JBJJXI010000123">
    <property type="protein sequence ID" value="KAL3389427.1"/>
    <property type="molecule type" value="Genomic_DNA"/>
</dbReference>
<evidence type="ECO:0000256" key="9">
    <source>
        <dbReference type="ARBA" id="ARBA00022840"/>
    </source>
</evidence>
<dbReference type="PANTHER" id="PTHR24345:SF91">
    <property type="entry name" value="SERINE_THREONINE-PROTEIN KINASE PLK4"/>
    <property type="match status" value="1"/>
</dbReference>
<keyword evidence="7 17" id="KW-0547">Nucleotide-binding</keyword>
<dbReference type="Pfam" id="PF18190">
    <property type="entry name" value="Plk4_PB1"/>
    <property type="match status" value="1"/>
</dbReference>
<dbReference type="Proteomes" id="UP001627154">
    <property type="component" value="Unassembled WGS sequence"/>
</dbReference>
<dbReference type="SUPFAM" id="SSF82615">
    <property type="entry name" value="Polo-box domain"/>
    <property type="match status" value="1"/>
</dbReference>
<dbReference type="PROSITE" id="PS00109">
    <property type="entry name" value="PROTEIN_KINASE_TYR"/>
    <property type="match status" value="1"/>
</dbReference>
<feature type="domain" description="Cryptic POLO box 2 (CPB2)" evidence="21">
    <location>
        <begin position="760"/>
        <end position="866"/>
    </location>
</feature>
<dbReference type="PANTHER" id="PTHR24345">
    <property type="entry name" value="SERINE/THREONINE-PROTEIN KINASE PLK"/>
    <property type="match status" value="1"/>
</dbReference>
<evidence type="ECO:0000256" key="11">
    <source>
        <dbReference type="ARBA" id="ARBA00023212"/>
    </source>
</evidence>
<reference evidence="22 23" key="1">
    <citation type="journal article" date="2024" name="bioRxiv">
        <title>A reference genome for Trichogramma kaykai: A tiny desert-dwelling parasitoid wasp with competing sex-ratio distorters.</title>
        <authorList>
            <person name="Culotta J."/>
            <person name="Lindsey A.R."/>
        </authorList>
    </citation>
    <scope>NUCLEOTIDE SEQUENCE [LARGE SCALE GENOMIC DNA]</scope>
    <source>
        <strain evidence="22 23">KSX58</strain>
    </source>
</reference>
<keyword evidence="23" id="KW-1185">Reference proteome</keyword>
<dbReference type="PROSITE" id="PS50011">
    <property type="entry name" value="PROTEIN_KINASE_DOM"/>
    <property type="match status" value="1"/>
</dbReference>
<feature type="binding site" evidence="17">
    <location>
        <position position="44"/>
    </location>
    <ligand>
        <name>ATP</name>
        <dbReference type="ChEBI" id="CHEBI:30616"/>
    </ligand>
</feature>
<evidence type="ECO:0000256" key="5">
    <source>
        <dbReference type="ARBA" id="ARBA00022527"/>
    </source>
</evidence>
<evidence type="ECO:0000259" key="19">
    <source>
        <dbReference type="PROSITE" id="PS50011"/>
    </source>
</evidence>
<evidence type="ECO:0000256" key="15">
    <source>
        <dbReference type="ARBA" id="ARBA00047802"/>
    </source>
</evidence>
<dbReference type="GO" id="GO:0005524">
    <property type="term" value="F:ATP binding"/>
    <property type="evidence" value="ECO:0007669"/>
    <property type="project" value="UniProtKB-UniRule"/>
</dbReference>
<evidence type="ECO:0000256" key="4">
    <source>
        <dbReference type="ARBA" id="ARBA00022490"/>
    </source>
</evidence>
<feature type="region of interest" description="Disordered" evidence="18">
    <location>
        <begin position="295"/>
        <end position="346"/>
    </location>
</feature>
<keyword evidence="6" id="KW-0808">Transferase</keyword>
<dbReference type="InterPro" id="IPR017441">
    <property type="entry name" value="Protein_kinase_ATP_BS"/>
</dbReference>
<dbReference type="PROSITE" id="PS51984">
    <property type="entry name" value="CPB1"/>
    <property type="match status" value="1"/>
</dbReference>
<evidence type="ECO:0000256" key="18">
    <source>
        <dbReference type="SAM" id="MobiDB-lite"/>
    </source>
</evidence>
<dbReference type="Pfam" id="PF00069">
    <property type="entry name" value="Pkinase"/>
    <property type="match status" value="1"/>
</dbReference>
<evidence type="ECO:0000256" key="16">
    <source>
        <dbReference type="ARBA" id="ARBA00048347"/>
    </source>
</evidence>
<dbReference type="Gene3D" id="3.30.1120.120">
    <property type="match status" value="1"/>
</dbReference>
<evidence type="ECO:0000259" key="20">
    <source>
        <dbReference type="PROSITE" id="PS51984"/>
    </source>
</evidence>
<keyword evidence="11" id="KW-0206">Cytoskeleton</keyword>
<dbReference type="Gene3D" id="3.30.1120.30">
    <property type="entry name" value="POLO box domain"/>
    <property type="match status" value="1"/>
</dbReference>
<evidence type="ECO:0000256" key="2">
    <source>
        <dbReference type="ARBA" id="ARBA00012424"/>
    </source>
</evidence>
<proteinExistence type="predicted"/>
<evidence type="ECO:0000256" key="12">
    <source>
        <dbReference type="ARBA" id="ARBA00030332"/>
    </source>
</evidence>
<evidence type="ECO:0000256" key="8">
    <source>
        <dbReference type="ARBA" id="ARBA00022777"/>
    </source>
</evidence>
<feature type="region of interest" description="Disordered" evidence="18">
    <location>
        <begin position="522"/>
        <end position="648"/>
    </location>
</feature>
<dbReference type="CDD" id="cd13114">
    <property type="entry name" value="POLO_box_Plk4_1"/>
    <property type="match status" value="1"/>
</dbReference>
<dbReference type="InterPro" id="IPR033696">
    <property type="entry name" value="POLO_box_Plk4_C"/>
</dbReference>
<dbReference type="AlphaFoldDB" id="A0ABD2WAB8"/>
<dbReference type="Pfam" id="PF18409">
    <property type="entry name" value="Plk4_PB2"/>
    <property type="match status" value="1"/>
</dbReference>
<dbReference type="InterPro" id="IPR046437">
    <property type="entry name" value="Ser_Thr-PK_POLO_box_1_sf"/>
</dbReference>
<evidence type="ECO:0000256" key="10">
    <source>
        <dbReference type="ARBA" id="ARBA00022843"/>
    </source>
</evidence>
<feature type="compositionally biased region" description="Polar residues" evidence="18">
    <location>
        <begin position="574"/>
        <end position="585"/>
    </location>
</feature>
<dbReference type="Gene3D" id="1.10.510.10">
    <property type="entry name" value="Transferase(Phosphotransferase) domain 1"/>
    <property type="match status" value="1"/>
</dbReference>
<keyword evidence="5" id="KW-0723">Serine/threonine-protein kinase</keyword>
<comment type="catalytic activity">
    <reaction evidence="15">
        <text>L-threonyl-[protein] + ATP = O-phospho-L-threonyl-[protein] + ADP + H(+)</text>
        <dbReference type="Rhea" id="RHEA:46608"/>
        <dbReference type="Rhea" id="RHEA-COMP:11060"/>
        <dbReference type="Rhea" id="RHEA-COMP:11605"/>
        <dbReference type="ChEBI" id="CHEBI:15378"/>
        <dbReference type="ChEBI" id="CHEBI:30013"/>
        <dbReference type="ChEBI" id="CHEBI:30616"/>
        <dbReference type="ChEBI" id="CHEBI:61977"/>
        <dbReference type="ChEBI" id="CHEBI:456216"/>
        <dbReference type="EC" id="2.7.11.21"/>
    </reaction>
</comment>
<evidence type="ECO:0000256" key="1">
    <source>
        <dbReference type="ARBA" id="ARBA00004114"/>
    </source>
</evidence>
<accession>A0ABD2WAB8</accession>
<dbReference type="InterPro" id="IPR008266">
    <property type="entry name" value="Tyr_kinase_AS"/>
</dbReference>
<protein>
    <recommendedName>
        <fullName evidence="3">Serine/threonine-protein kinase PLK4</fullName>
        <ecNumber evidence="2">2.7.11.21</ecNumber>
    </recommendedName>
    <alternativeName>
        <fullName evidence="12">Polo-like kinase 4</fullName>
    </alternativeName>
    <alternativeName>
        <fullName evidence="13 14">Serine/threonine-protein kinase SAK</fullName>
    </alternativeName>
</protein>
<gene>
    <name evidence="22" type="ORF">TKK_015651</name>
</gene>
<dbReference type="CDD" id="cd13116">
    <property type="entry name" value="POLO_box_Plk4_3"/>
    <property type="match status" value="1"/>
</dbReference>
<name>A0ABD2WAB8_9HYME</name>
<evidence type="ECO:0000313" key="23">
    <source>
        <dbReference type="Proteomes" id="UP001627154"/>
    </source>
</evidence>
<feature type="compositionally biased region" description="Basic and acidic residues" evidence="18">
    <location>
        <begin position="526"/>
        <end position="554"/>
    </location>
</feature>
<dbReference type="GO" id="GO:0005814">
    <property type="term" value="C:centriole"/>
    <property type="evidence" value="ECO:0007669"/>
    <property type="project" value="UniProtKB-SubCell"/>
</dbReference>
<dbReference type="InterPro" id="IPR033699">
    <property type="entry name" value="POLO_box_Plk4_1"/>
</dbReference>
<evidence type="ECO:0000256" key="17">
    <source>
        <dbReference type="PROSITE-ProRule" id="PRU10141"/>
    </source>
</evidence>